<evidence type="ECO:0000313" key="3">
    <source>
        <dbReference type="Proteomes" id="UP001497482"/>
    </source>
</evidence>
<dbReference type="EMBL" id="OZ035823">
    <property type="protein sequence ID" value="CAL1567758.1"/>
    <property type="molecule type" value="Genomic_DNA"/>
</dbReference>
<sequence length="85" mass="9121">MEETGPYRIKQEHLEETGASGGNWSTWNKTLNPQTSAVLPCVAPCSSLIGPVMEEADGGRRSRRSSGQQPPPQSDQAVNCSNIPP</sequence>
<dbReference type="AlphaFoldDB" id="A0AAV2IUJ0"/>
<gene>
    <name evidence="2" type="ORF">KC01_LOCUS517</name>
</gene>
<feature type="region of interest" description="Disordered" evidence="1">
    <location>
        <begin position="52"/>
        <end position="85"/>
    </location>
</feature>
<organism evidence="2 3">
    <name type="scientific">Knipowitschia caucasica</name>
    <name type="common">Caucasian dwarf goby</name>
    <name type="synonym">Pomatoschistus caucasicus</name>
    <dbReference type="NCBI Taxonomy" id="637954"/>
    <lineage>
        <taxon>Eukaryota</taxon>
        <taxon>Metazoa</taxon>
        <taxon>Chordata</taxon>
        <taxon>Craniata</taxon>
        <taxon>Vertebrata</taxon>
        <taxon>Euteleostomi</taxon>
        <taxon>Actinopterygii</taxon>
        <taxon>Neopterygii</taxon>
        <taxon>Teleostei</taxon>
        <taxon>Neoteleostei</taxon>
        <taxon>Acanthomorphata</taxon>
        <taxon>Gobiaria</taxon>
        <taxon>Gobiiformes</taxon>
        <taxon>Gobioidei</taxon>
        <taxon>Gobiidae</taxon>
        <taxon>Gobiinae</taxon>
        <taxon>Knipowitschia</taxon>
    </lineage>
</organism>
<evidence type="ECO:0000313" key="2">
    <source>
        <dbReference type="EMBL" id="CAL1567758.1"/>
    </source>
</evidence>
<name>A0AAV2IUJ0_KNICA</name>
<accession>A0AAV2IUJ0</accession>
<feature type="compositionally biased region" description="Polar residues" evidence="1">
    <location>
        <begin position="75"/>
        <end position="85"/>
    </location>
</feature>
<reference evidence="2 3" key="1">
    <citation type="submission" date="2024-04" db="EMBL/GenBank/DDBJ databases">
        <authorList>
            <person name="Waldvogel A.-M."/>
            <person name="Schoenle A."/>
        </authorList>
    </citation>
    <scope>NUCLEOTIDE SEQUENCE [LARGE SCALE GENOMIC DNA]</scope>
</reference>
<evidence type="ECO:0000256" key="1">
    <source>
        <dbReference type="SAM" id="MobiDB-lite"/>
    </source>
</evidence>
<keyword evidence="3" id="KW-1185">Reference proteome</keyword>
<dbReference type="Proteomes" id="UP001497482">
    <property type="component" value="Chromosome 1"/>
</dbReference>
<proteinExistence type="predicted"/>
<protein>
    <submittedName>
        <fullName evidence="2">Uncharacterized protein</fullName>
    </submittedName>
</protein>
<feature type="region of interest" description="Disordered" evidence="1">
    <location>
        <begin position="1"/>
        <end position="28"/>
    </location>
</feature>